<dbReference type="InterPro" id="IPR003661">
    <property type="entry name" value="HisK_dim/P_dom"/>
</dbReference>
<evidence type="ECO:0000256" key="1">
    <source>
        <dbReference type="ARBA" id="ARBA00000085"/>
    </source>
</evidence>
<evidence type="ECO:0000256" key="6">
    <source>
        <dbReference type="ARBA" id="ARBA00023012"/>
    </source>
</evidence>
<dbReference type="SMART" id="SM00086">
    <property type="entry name" value="PAC"/>
    <property type="match status" value="1"/>
</dbReference>
<dbReference type="Gene3D" id="3.30.450.20">
    <property type="entry name" value="PAS domain"/>
    <property type="match status" value="1"/>
</dbReference>
<evidence type="ECO:0000313" key="11">
    <source>
        <dbReference type="Proteomes" id="UP000218765"/>
    </source>
</evidence>
<evidence type="ECO:0000259" key="8">
    <source>
        <dbReference type="PROSITE" id="PS50112"/>
    </source>
</evidence>
<keyword evidence="5 10" id="KW-0418">Kinase</keyword>
<dbReference type="InterPro" id="IPR003594">
    <property type="entry name" value="HATPase_dom"/>
</dbReference>
<dbReference type="KEGG" id="ttc:FOKN1_2513"/>
<dbReference type="Pfam" id="PF02518">
    <property type="entry name" value="HATPase_c"/>
    <property type="match status" value="1"/>
</dbReference>
<dbReference type="EC" id="2.7.13.3" evidence="2"/>
<dbReference type="InterPro" id="IPR050736">
    <property type="entry name" value="Sensor_HK_Regulatory"/>
</dbReference>
<comment type="catalytic activity">
    <reaction evidence="1">
        <text>ATP + protein L-histidine = ADP + protein N-phospho-L-histidine.</text>
        <dbReference type="EC" id="2.7.13.3"/>
    </reaction>
</comment>
<evidence type="ECO:0000256" key="4">
    <source>
        <dbReference type="ARBA" id="ARBA00022679"/>
    </source>
</evidence>
<dbReference type="PANTHER" id="PTHR43711:SF31">
    <property type="entry name" value="HISTIDINE KINASE"/>
    <property type="match status" value="1"/>
</dbReference>
<dbReference type="InterPro" id="IPR000014">
    <property type="entry name" value="PAS"/>
</dbReference>
<dbReference type="CDD" id="cd00130">
    <property type="entry name" value="PAS"/>
    <property type="match status" value="1"/>
</dbReference>
<dbReference type="Gene3D" id="3.30.565.10">
    <property type="entry name" value="Histidine kinase-like ATPase, C-terminal domain"/>
    <property type="match status" value="1"/>
</dbReference>
<evidence type="ECO:0000259" key="7">
    <source>
        <dbReference type="PROSITE" id="PS50109"/>
    </source>
</evidence>
<dbReference type="AlphaFoldDB" id="A0A1Z4VUL5"/>
<keyword evidence="6" id="KW-0902">Two-component regulatory system</keyword>
<keyword evidence="4" id="KW-0808">Transferase</keyword>
<keyword evidence="3" id="KW-0597">Phosphoprotein</keyword>
<dbReference type="PRINTS" id="PR00344">
    <property type="entry name" value="BCTRLSENSOR"/>
</dbReference>
<feature type="domain" description="Histidine kinase" evidence="7">
    <location>
        <begin position="138"/>
        <end position="357"/>
    </location>
</feature>
<dbReference type="PROSITE" id="PS50113">
    <property type="entry name" value="PAC"/>
    <property type="match status" value="1"/>
</dbReference>
<dbReference type="SMART" id="SM00387">
    <property type="entry name" value="HATPase_c"/>
    <property type="match status" value="1"/>
</dbReference>
<dbReference type="FunFam" id="3.30.565.10:FF:000006">
    <property type="entry name" value="Sensor histidine kinase WalK"/>
    <property type="match status" value="1"/>
</dbReference>
<evidence type="ECO:0000256" key="3">
    <source>
        <dbReference type="ARBA" id="ARBA00022553"/>
    </source>
</evidence>
<dbReference type="InterPro" id="IPR036890">
    <property type="entry name" value="HATPase_C_sf"/>
</dbReference>
<dbReference type="CDD" id="cd00082">
    <property type="entry name" value="HisKA"/>
    <property type="match status" value="1"/>
</dbReference>
<dbReference type="GO" id="GO:0000155">
    <property type="term" value="F:phosphorelay sensor kinase activity"/>
    <property type="evidence" value="ECO:0007669"/>
    <property type="project" value="InterPro"/>
</dbReference>
<accession>A0A1Z4VUL5</accession>
<dbReference type="InterPro" id="IPR004358">
    <property type="entry name" value="Sig_transdc_His_kin-like_C"/>
</dbReference>
<dbReference type="Pfam" id="PF13426">
    <property type="entry name" value="PAS_9"/>
    <property type="match status" value="1"/>
</dbReference>
<dbReference type="InterPro" id="IPR036097">
    <property type="entry name" value="HisK_dim/P_sf"/>
</dbReference>
<dbReference type="SUPFAM" id="SSF55874">
    <property type="entry name" value="ATPase domain of HSP90 chaperone/DNA topoisomerase II/histidine kinase"/>
    <property type="match status" value="1"/>
</dbReference>
<evidence type="ECO:0000313" key="10">
    <source>
        <dbReference type="EMBL" id="BAZ94884.1"/>
    </source>
</evidence>
<protein>
    <recommendedName>
        <fullName evidence="2">histidine kinase</fullName>
        <ecNumber evidence="2">2.7.13.3</ecNumber>
    </recommendedName>
</protein>
<dbReference type="InterPro" id="IPR035965">
    <property type="entry name" value="PAS-like_dom_sf"/>
</dbReference>
<feature type="domain" description="PAC" evidence="9">
    <location>
        <begin position="80"/>
        <end position="134"/>
    </location>
</feature>
<dbReference type="PROSITE" id="PS50112">
    <property type="entry name" value="PAS"/>
    <property type="match status" value="1"/>
</dbReference>
<evidence type="ECO:0000256" key="2">
    <source>
        <dbReference type="ARBA" id="ARBA00012438"/>
    </source>
</evidence>
<proteinExistence type="predicted"/>
<gene>
    <name evidence="10" type="ORF">FOKN1_2513</name>
</gene>
<dbReference type="SUPFAM" id="SSF47384">
    <property type="entry name" value="Homodimeric domain of signal transducing histidine kinase"/>
    <property type="match status" value="1"/>
</dbReference>
<evidence type="ECO:0000256" key="5">
    <source>
        <dbReference type="ARBA" id="ARBA00022777"/>
    </source>
</evidence>
<dbReference type="InterPro" id="IPR000700">
    <property type="entry name" value="PAS-assoc_C"/>
</dbReference>
<dbReference type="Pfam" id="PF00512">
    <property type="entry name" value="HisKA"/>
    <property type="match status" value="1"/>
</dbReference>
<dbReference type="Gene3D" id="1.10.287.130">
    <property type="match status" value="1"/>
</dbReference>
<sequence length="363" mass="40409">MDPDFDFKDIIANANDIVIVTEVAPLDEPGPRIVYVNRAFTDLTEYTPEEVLGKSPRILQGPDTDPATRRRIHEALARNQPVREEILNYSKSGRRYWLDMNIVPLVDPDGGVRYFAAIERDLTERVAAEAMKDEFISTVSHELRTPLTALRGAIGMLNPQVMPELSPQALELVDIAQRNCARLLYLINDLLDMEKLASGGVPYSFAPLALAQVIRTALDINAPYADQHEVRLVFAPPRADLQVMADEQRLLQVLGNLLSNAARFSPPGSEVRVDLQPQDDRVRVSVCDDGEGVPESFVPRLFQKFAQAPLRSGERRSGTGLGLAISRGIIEQHGGEIGYYPNRPHGSCFYFVLPRIEDPADSR</sequence>
<dbReference type="CDD" id="cd00075">
    <property type="entry name" value="HATPase"/>
    <property type="match status" value="1"/>
</dbReference>
<dbReference type="PANTHER" id="PTHR43711">
    <property type="entry name" value="TWO-COMPONENT HISTIDINE KINASE"/>
    <property type="match status" value="1"/>
</dbReference>
<name>A0A1Z4VUL5_9GAMM</name>
<reference evidence="10 11" key="1">
    <citation type="submission" date="2017-05" db="EMBL/GenBank/DDBJ databases">
        <title>Thiocyanate degradation by Thiohalobacter thiocyanaticus FOKN1.</title>
        <authorList>
            <person name="Oshiki M."/>
            <person name="Fukushima T."/>
            <person name="Kawano S."/>
            <person name="Nakagawa J."/>
        </authorList>
    </citation>
    <scope>NUCLEOTIDE SEQUENCE [LARGE SCALE GENOMIC DNA]</scope>
    <source>
        <strain evidence="10 11">FOKN1</strain>
    </source>
</reference>
<dbReference type="InterPro" id="IPR001610">
    <property type="entry name" value="PAC"/>
</dbReference>
<dbReference type="NCBIfam" id="TIGR00229">
    <property type="entry name" value="sensory_box"/>
    <property type="match status" value="1"/>
</dbReference>
<dbReference type="InterPro" id="IPR005467">
    <property type="entry name" value="His_kinase_dom"/>
</dbReference>
<dbReference type="GO" id="GO:0005886">
    <property type="term" value="C:plasma membrane"/>
    <property type="evidence" value="ECO:0007669"/>
    <property type="project" value="UniProtKB-ARBA"/>
</dbReference>
<feature type="domain" description="PAS" evidence="8">
    <location>
        <begin position="26"/>
        <end position="79"/>
    </location>
</feature>
<organism evidence="10 11">
    <name type="scientific">Thiohalobacter thiocyanaticus</name>
    <dbReference type="NCBI Taxonomy" id="585455"/>
    <lineage>
        <taxon>Bacteria</taxon>
        <taxon>Pseudomonadati</taxon>
        <taxon>Pseudomonadota</taxon>
        <taxon>Gammaproteobacteria</taxon>
        <taxon>Thiohalobacterales</taxon>
        <taxon>Thiohalobacteraceae</taxon>
        <taxon>Thiohalobacter</taxon>
    </lineage>
</organism>
<dbReference type="Proteomes" id="UP000218765">
    <property type="component" value="Chromosome"/>
</dbReference>
<dbReference type="SUPFAM" id="SSF55785">
    <property type="entry name" value="PYP-like sensor domain (PAS domain)"/>
    <property type="match status" value="1"/>
</dbReference>
<dbReference type="SMART" id="SM00388">
    <property type="entry name" value="HisKA"/>
    <property type="match status" value="1"/>
</dbReference>
<dbReference type="EMBL" id="AP018052">
    <property type="protein sequence ID" value="BAZ94884.1"/>
    <property type="molecule type" value="Genomic_DNA"/>
</dbReference>
<keyword evidence="11" id="KW-1185">Reference proteome</keyword>
<evidence type="ECO:0000259" key="9">
    <source>
        <dbReference type="PROSITE" id="PS50113"/>
    </source>
</evidence>
<dbReference type="PROSITE" id="PS50109">
    <property type="entry name" value="HIS_KIN"/>
    <property type="match status" value="1"/>
</dbReference>